<dbReference type="InterPro" id="IPR001433">
    <property type="entry name" value="OxRdtase_FAD/NAD-bd"/>
</dbReference>
<evidence type="ECO:0000256" key="23">
    <source>
        <dbReference type="RuleBase" id="RU000356"/>
    </source>
</evidence>
<dbReference type="SUPFAM" id="SSF63380">
    <property type="entry name" value="Riboflavin synthase domain-like"/>
    <property type="match status" value="1"/>
</dbReference>
<evidence type="ECO:0000256" key="5">
    <source>
        <dbReference type="ARBA" id="ARBA00012229"/>
    </source>
</evidence>
<evidence type="ECO:0000313" key="26">
    <source>
        <dbReference type="EMBL" id="ANC92759.1"/>
    </source>
</evidence>
<keyword evidence="27" id="KW-1185">Reference proteome</keyword>
<evidence type="ECO:0000256" key="21">
    <source>
        <dbReference type="ARBA" id="ARBA00048649"/>
    </source>
</evidence>
<dbReference type="PROSITE" id="PS51384">
    <property type="entry name" value="FAD_FR"/>
    <property type="match status" value="1"/>
</dbReference>
<dbReference type="PANTHER" id="PTHR43396:SF3">
    <property type="entry name" value="FLAVOHEMOPROTEIN"/>
    <property type="match status" value="1"/>
</dbReference>
<dbReference type="CDD" id="cd14780">
    <property type="entry name" value="HmpPa-globin-like"/>
    <property type="match status" value="1"/>
</dbReference>
<keyword evidence="8 23" id="KW-0349">Heme</keyword>
<dbReference type="InterPro" id="IPR039261">
    <property type="entry name" value="FNR_nucleotide-bd"/>
</dbReference>
<name>A0A160JI24_9PROT</name>
<evidence type="ECO:0000256" key="20">
    <source>
        <dbReference type="ARBA" id="ARBA00033187"/>
    </source>
</evidence>
<dbReference type="Gene3D" id="3.40.50.80">
    <property type="entry name" value="Nucleotide-binding domain of ferredoxin-NADP reductase (FNR) module"/>
    <property type="match status" value="1"/>
</dbReference>
<comment type="cofactor">
    <cofactor evidence="2">
        <name>FAD</name>
        <dbReference type="ChEBI" id="CHEBI:57692"/>
    </cofactor>
</comment>
<evidence type="ECO:0000256" key="11">
    <source>
        <dbReference type="ARBA" id="ARBA00022723"/>
    </source>
</evidence>
<evidence type="ECO:0000313" key="27">
    <source>
        <dbReference type="Proteomes" id="UP000077405"/>
    </source>
</evidence>
<dbReference type="EMBL" id="CP015285">
    <property type="protein sequence ID" value="ANC92759.1"/>
    <property type="molecule type" value="Genomic_DNA"/>
</dbReference>
<dbReference type="EC" id="1.14.12.17" evidence="5"/>
<comment type="catalytic activity">
    <reaction evidence="21">
        <text>2 nitric oxide + NADH + 2 O2 = 2 nitrate + NAD(+) + H(+)</text>
        <dbReference type="Rhea" id="RHEA:19469"/>
        <dbReference type="ChEBI" id="CHEBI:15378"/>
        <dbReference type="ChEBI" id="CHEBI:15379"/>
        <dbReference type="ChEBI" id="CHEBI:16480"/>
        <dbReference type="ChEBI" id="CHEBI:17632"/>
        <dbReference type="ChEBI" id="CHEBI:57540"/>
        <dbReference type="ChEBI" id="CHEBI:57945"/>
        <dbReference type="EC" id="1.14.12.17"/>
    </reaction>
</comment>
<keyword evidence="16" id="KW-0520">NAD</keyword>
<dbReference type="GO" id="GO:0020037">
    <property type="term" value="F:heme binding"/>
    <property type="evidence" value="ECO:0007669"/>
    <property type="project" value="InterPro"/>
</dbReference>
<evidence type="ECO:0000256" key="4">
    <source>
        <dbReference type="ARBA" id="ARBA00008414"/>
    </source>
</evidence>
<evidence type="ECO:0000259" key="25">
    <source>
        <dbReference type="PROSITE" id="PS51384"/>
    </source>
</evidence>
<evidence type="ECO:0000256" key="12">
    <source>
        <dbReference type="ARBA" id="ARBA00022827"/>
    </source>
</evidence>
<dbReference type="GO" id="GO:0046872">
    <property type="term" value="F:metal ion binding"/>
    <property type="evidence" value="ECO:0007669"/>
    <property type="project" value="UniProtKB-KW"/>
</dbReference>
<evidence type="ECO:0000259" key="24">
    <source>
        <dbReference type="PROSITE" id="PS01033"/>
    </source>
</evidence>
<dbReference type="SUPFAM" id="SSF46458">
    <property type="entry name" value="Globin-like"/>
    <property type="match status" value="1"/>
</dbReference>
<evidence type="ECO:0000256" key="10">
    <source>
        <dbReference type="ARBA" id="ARBA00022630"/>
    </source>
</evidence>
<dbReference type="FunFam" id="1.10.490.10:FF:000003">
    <property type="entry name" value="Flavohemoprotein"/>
    <property type="match status" value="1"/>
</dbReference>
<keyword evidence="23" id="KW-0813">Transport</keyword>
<keyword evidence="15" id="KW-0408">Iron</keyword>
<dbReference type="InterPro" id="IPR017938">
    <property type="entry name" value="Riboflavin_synthase-like_b-brl"/>
</dbReference>
<accession>A0A160JI24</accession>
<organism evidence="26 27">
    <name type="scientific">Azospirillum humicireducens</name>
    <dbReference type="NCBI Taxonomy" id="1226968"/>
    <lineage>
        <taxon>Bacteria</taxon>
        <taxon>Pseudomonadati</taxon>
        <taxon>Pseudomonadota</taxon>
        <taxon>Alphaproteobacteria</taxon>
        <taxon>Rhodospirillales</taxon>
        <taxon>Azospirillaceae</taxon>
        <taxon>Azospirillum</taxon>
    </lineage>
</organism>
<comment type="function">
    <text evidence="17">Is involved in NO detoxification in an aerobic process, termed nitric oxide dioxygenase (NOD) reaction that utilizes O(2) and NAD(P)H to convert NO to nitrate, which protects the bacterium from various noxious nitrogen compounds. Therefore, plays a central role in the inducible response to nitrosative stress.</text>
</comment>
<evidence type="ECO:0000256" key="8">
    <source>
        <dbReference type="ARBA" id="ARBA00022617"/>
    </source>
</evidence>
<comment type="similarity">
    <text evidence="3">In the C-terminal section; belongs to the flavoprotein pyridine nucleotide cytochrome reductase family.</text>
</comment>
<dbReference type="InterPro" id="IPR017927">
    <property type="entry name" value="FAD-bd_FR_type"/>
</dbReference>
<dbReference type="Gene3D" id="1.10.490.10">
    <property type="entry name" value="Globins"/>
    <property type="match status" value="1"/>
</dbReference>
<dbReference type="FunFam" id="2.40.30.10:FF:000034">
    <property type="entry name" value="Flavohemoprotein"/>
    <property type="match status" value="1"/>
</dbReference>
<dbReference type="PROSITE" id="PS01033">
    <property type="entry name" value="GLOBIN"/>
    <property type="match status" value="1"/>
</dbReference>
<dbReference type="Gene3D" id="2.40.30.10">
    <property type="entry name" value="Translation factors"/>
    <property type="match status" value="1"/>
</dbReference>
<dbReference type="Pfam" id="PF00175">
    <property type="entry name" value="NAD_binding_1"/>
    <property type="match status" value="1"/>
</dbReference>
<dbReference type="InterPro" id="IPR000971">
    <property type="entry name" value="Globin"/>
</dbReference>
<dbReference type="Proteomes" id="UP000077405">
    <property type="component" value="Chromosome"/>
</dbReference>
<keyword evidence="12" id="KW-0274">FAD</keyword>
<dbReference type="AlphaFoldDB" id="A0A160JI24"/>
<dbReference type="STRING" id="1226968.A6A40_13220"/>
<dbReference type="InterPro" id="IPR012292">
    <property type="entry name" value="Globin/Proto"/>
</dbReference>
<evidence type="ECO:0000256" key="13">
    <source>
        <dbReference type="ARBA" id="ARBA00022857"/>
    </source>
</evidence>
<dbReference type="GO" id="GO:0008941">
    <property type="term" value="F:nitric oxide dioxygenase NAD(P)H activity"/>
    <property type="evidence" value="ECO:0007669"/>
    <property type="project" value="UniProtKB-EC"/>
</dbReference>
<feature type="domain" description="FAD-binding FR-type" evidence="25">
    <location>
        <begin position="152"/>
        <end position="255"/>
    </location>
</feature>
<evidence type="ECO:0000256" key="18">
    <source>
        <dbReference type="ARBA" id="ARBA00030024"/>
    </source>
</evidence>
<evidence type="ECO:0000256" key="9">
    <source>
        <dbReference type="ARBA" id="ARBA00022621"/>
    </source>
</evidence>
<evidence type="ECO:0000256" key="1">
    <source>
        <dbReference type="ARBA" id="ARBA00001970"/>
    </source>
</evidence>
<evidence type="ECO:0000256" key="7">
    <source>
        <dbReference type="ARBA" id="ARBA00022575"/>
    </source>
</evidence>
<dbReference type="SUPFAM" id="SSF52343">
    <property type="entry name" value="Ferredoxin reductase-like, C-terminal NADP-linked domain"/>
    <property type="match status" value="1"/>
</dbReference>
<keyword evidence="9 23" id="KW-0561">Oxygen transport</keyword>
<keyword evidence="11" id="KW-0479">Metal-binding</keyword>
<keyword evidence="13" id="KW-0521">NADP</keyword>
<dbReference type="OrthoDB" id="9786134at2"/>
<evidence type="ECO:0000256" key="6">
    <source>
        <dbReference type="ARBA" id="ARBA00014637"/>
    </source>
</evidence>
<evidence type="ECO:0000256" key="22">
    <source>
        <dbReference type="ARBA" id="ARBA00049433"/>
    </source>
</evidence>
<dbReference type="GO" id="GO:0005344">
    <property type="term" value="F:oxygen carrier activity"/>
    <property type="evidence" value="ECO:0007669"/>
    <property type="project" value="UniProtKB-KW"/>
</dbReference>
<dbReference type="KEGG" id="ahu:A6A40_13220"/>
<sequence length="391" mass="42086">MLTPAQIAVIKATAPVVAANANRITGTFYPLMFERFPEVRAVFNQSHQRSSAQPEALANAIIAYASNIDRLEVLGPAVEGIVQKHVSLNITPDQYKIVGTCLMEAIGKVLGDAVTAEVADAWGAAYWQLADLLIAAEEKEYARKAELTGGWRGARRFRIAEKTQESAVITSFRLAPVDGGRVMGFLPGQYLGLRLTVEGETVHRNYSLSASPNGSDYRISVKREPQGVVSGFLHDRAQVGDEIDVYPPAGEFVLREGHGPLMLITGGVGQTPALPLAEQALAAGRKVIYVHAALNGSVHAFRQQIDRLAQLHDGLKPVYCYADPQPGDRPHMVGLLDQDRLADLLPKEAGVAAYVVGPKPFMAAVVKALTALGLPESAIVHEFFGPREALA</sequence>
<dbReference type="NCBIfam" id="NF009805">
    <property type="entry name" value="PRK13289.1"/>
    <property type="match status" value="1"/>
</dbReference>
<dbReference type="GO" id="GO:0019825">
    <property type="term" value="F:oxygen binding"/>
    <property type="evidence" value="ECO:0007669"/>
    <property type="project" value="InterPro"/>
</dbReference>
<dbReference type="RefSeq" id="WP_063635800.1">
    <property type="nucleotide sequence ID" value="NZ_CP015285.1"/>
</dbReference>
<dbReference type="InterPro" id="IPR009050">
    <property type="entry name" value="Globin-like_sf"/>
</dbReference>
<comment type="cofactor">
    <cofactor evidence="1">
        <name>heme b</name>
        <dbReference type="ChEBI" id="CHEBI:60344"/>
    </cofactor>
</comment>
<comment type="catalytic activity">
    <reaction evidence="22">
        <text>2 nitric oxide + NADPH + 2 O2 = 2 nitrate + NADP(+) + H(+)</text>
        <dbReference type="Rhea" id="RHEA:19465"/>
        <dbReference type="ChEBI" id="CHEBI:15378"/>
        <dbReference type="ChEBI" id="CHEBI:15379"/>
        <dbReference type="ChEBI" id="CHEBI:16480"/>
        <dbReference type="ChEBI" id="CHEBI:17632"/>
        <dbReference type="ChEBI" id="CHEBI:57783"/>
        <dbReference type="ChEBI" id="CHEBI:58349"/>
        <dbReference type="EC" id="1.14.12.17"/>
    </reaction>
</comment>
<keyword evidence="14" id="KW-0560">Oxidoreductase</keyword>
<feature type="domain" description="Globin" evidence="24">
    <location>
        <begin position="1"/>
        <end position="138"/>
    </location>
</feature>
<proteinExistence type="inferred from homology"/>
<evidence type="ECO:0000256" key="19">
    <source>
        <dbReference type="ARBA" id="ARBA00030929"/>
    </source>
</evidence>
<protein>
    <recommendedName>
        <fullName evidence="6">Flavohemoprotein</fullName>
        <ecNumber evidence="5">1.14.12.17</ecNumber>
    </recommendedName>
    <alternativeName>
        <fullName evidence="19">Flavohemoglobin</fullName>
    </alternativeName>
    <alternativeName>
        <fullName evidence="18">Hemoglobin-like protein</fullName>
    </alternativeName>
    <alternativeName>
        <fullName evidence="20">Nitric oxide dioxygenase</fullName>
    </alternativeName>
</protein>
<evidence type="ECO:0000256" key="15">
    <source>
        <dbReference type="ARBA" id="ARBA00023004"/>
    </source>
</evidence>
<dbReference type="Pfam" id="PF00042">
    <property type="entry name" value="Globin"/>
    <property type="match status" value="1"/>
</dbReference>
<evidence type="ECO:0000256" key="14">
    <source>
        <dbReference type="ARBA" id="ARBA00023002"/>
    </source>
</evidence>
<keyword evidence="10" id="KW-0285">Flavoprotein</keyword>
<dbReference type="InterPro" id="IPR008333">
    <property type="entry name" value="Cbr1-like_FAD-bd_dom"/>
</dbReference>
<dbReference type="GO" id="GO:0071949">
    <property type="term" value="F:FAD binding"/>
    <property type="evidence" value="ECO:0007669"/>
    <property type="project" value="TreeGrafter"/>
</dbReference>
<evidence type="ECO:0000256" key="17">
    <source>
        <dbReference type="ARBA" id="ARBA00025094"/>
    </source>
</evidence>
<dbReference type="PANTHER" id="PTHR43396">
    <property type="entry name" value="FLAVOHEMOPROTEIN"/>
    <property type="match status" value="1"/>
</dbReference>
<evidence type="ECO:0000256" key="16">
    <source>
        <dbReference type="ARBA" id="ARBA00023027"/>
    </source>
</evidence>
<dbReference type="GO" id="GO:0046210">
    <property type="term" value="P:nitric oxide catabolic process"/>
    <property type="evidence" value="ECO:0007669"/>
    <property type="project" value="TreeGrafter"/>
</dbReference>
<evidence type="ECO:0000256" key="2">
    <source>
        <dbReference type="ARBA" id="ARBA00001974"/>
    </source>
</evidence>
<reference evidence="26 27" key="1">
    <citation type="journal article" date="2013" name="Int. J. Syst. Evol. Microbiol.">
        <title>Azospirillum humicireducens sp. nov., a nitrogen-fixing bacterium isolated from a microbial fuel cell.</title>
        <authorList>
            <person name="Zhou S."/>
            <person name="Han L."/>
            <person name="Wang Y."/>
            <person name="Yang G."/>
            <person name="Zhuang L."/>
            <person name="Hu P."/>
        </authorList>
    </citation>
    <scope>NUCLEOTIDE SEQUENCE [LARGE SCALE GENOMIC DNA]</scope>
    <source>
        <strain evidence="26 27">SgZ-5</strain>
    </source>
</reference>
<dbReference type="GO" id="GO:0071500">
    <property type="term" value="P:cellular response to nitrosative stress"/>
    <property type="evidence" value="ECO:0007669"/>
    <property type="project" value="TreeGrafter"/>
</dbReference>
<dbReference type="Pfam" id="PF00970">
    <property type="entry name" value="FAD_binding_6"/>
    <property type="match status" value="1"/>
</dbReference>
<dbReference type="CDD" id="cd06184">
    <property type="entry name" value="flavohem_like_fad_nad_binding"/>
    <property type="match status" value="1"/>
</dbReference>
<gene>
    <name evidence="26" type="ORF">A6A40_13220</name>
</gene>
<comment type="similarity">
    <text evidence="4">Belongs to the globin family. Two-domain flavohemoproteins subfamily.</text>
</comment>
<dbReference type="GO" id="GO:0009636">
    <property type="term" value="P:response to toxic substance"/>
    <property type="evidence" value="ECO:0007669"/>
    <property type="project" value="UniProtKB-KW"/>
</dbReference>
<evidence type="ECO:0000256" key="3">
    <source>
        <dbReference type="ARBA" id="ARBA00006401"/>
    </source>
</evidence>
<dbReference type="PRINTS" id="PR00410">
    <property type="entry name" value="PHEHYDRXLASE"/>
</dbReference>
<keyword evidence="7" id="KW-0216">Detoxification</keyword>